<evidence type="ECO:0000256" key="9">
    <source>
        <dbReference type="SAM" id="Phobius"/>
    </source>
</evidence>
<evidence type="ECO:0000256" key="2">
    <source>
        <dbReference type="ARBA" id="ARBA00022448"/>
    </source>
</evidence>
<dbReference type="InterPro" id="IPR048634">
    <property type="entry name" value="SecD_SecF_C"/>
</dbReference>
<keyword evidence="7" id="KW-0811">Translocation</keyword>
<keyword evidence="4 9" id="KW-0812">Transmembrane</keyword>
<dbReference type="AlphaFoldDB" id="X1PRM6"/>
<proteinExistence type="predicted"/>
<evidence type="ECO:0000256" key="7">
    <source>
        <dbReference type="ARBA" id="ARBA00023010"/>
    </source>
</evidence>
<dbReference type="InterPro" id="IPR022813">
    <property type="entry name" value="SecD/SecF_arch_bac"/>
</dbReference>
<keyword evidence="6 9" id="KW-1133">Transmembrane helix</keyword>
<feature type="transmembrane region" description="Helical" evidence="9">
    <location>
        <begin position="73"/>
        <end position="101"/>
    </location>
</feature>
<organism evidence="11">
    <name type="scientific">marine sediment metagenome</name>
    <dbReference type="NCBI Taxonomy" id="412755"/>
    <lineage>
        <taxon>unclassified sequences</taxon>
        <taxon>metagenomes</taxon>
        <taxon>ecological metagenomes</taxon>
    </lineage>
</organism>
<dbReference type="SUPFAM" id="SSF82866">
    <property type="entry name" value="Multidrug efflux transporter AcrB transmembrane domain"/>
    <property type="match status" value="1"/>
</dbReference>
<evidence type="ECO:0000256" key="6">
    <source>
        <dbReference type="ARBA" id="ARBA00022989"/>
    </source>
</evidence>
<comment type="subcellular location">
    <subcellularLocation>
        <location evidence="1">Cell membrane</location>
        <topology evidence="1">Multi-pass membrane protein</topology>
    </subcellularLocation>
</comment>
<evidence type="ECO:0000256" key="5">
    <source>
        <dbReference type="ARBA" id="ARBA00022927"/>
    </source>
</evidence>
<evidence type="ECO:0000256" key="8">
    <source>
        <dbReference type="ARBA" id="ARBA00023136"/>
    </source>
</evidence>
<sequence length="107" mass="11822">MILTIGMAVDANILIFERIKEELRLEKTFRASIDAGFRKAFRTIFDANVTTLIAALALFYFGSGPIKGFAVTLSIGILASMFTAIVVTKIVLELVATIFLMRYSILI</sequence>
<evidence type="ECO:0000256" key="3">
    <source>
        <dbReference type="ARBA" id="ARBA00022475"/>
    </source>
</evidence>
<dbReference type="Gene3D" id="1.20.1640.10">
    <property type="entry name" value="Multidrug efflux transporter AcrB transmembrane domain"/>
    <property type="match status" value="1"/>
</dbReference>
<accession>X1PRM6</accession>
<dbReference type="Pfam" id="PF02355">
    <property type="entry name" value="SecD_SecF_C"/>
    <property type="match status" value="1"/>
</dbReference>
<dbReference type="PANTHER" id="PTHR30081:SF1">
    <property type="entry name" value="PROTEIN TRANSLOCASE SUBUNIT SECD"/>
    <property type="match status" value="1"/>
</dbReference>
<dbReference type="EMBL" id="BARV01034540">
    <property type="protein sequence ID" value="GAI58917.1"/>
    <property type="molecule type" value="Genomic_DNA"/>
</dbReference>
<keyword evidence="8 9" id="KW-0472">Membrane</keyword>
<feature type="transmembrane region" description="Helical" evidence="9">
    <location>
        <begin position="40"/>
        <end position="61"/>
    </location>
</feature>
<evidence type="ECO:0000256" key="1">
    <source>
        <dbReference type="ARBA" id="ARBA00004651"/>
    </source>
</evidence>
<dbReference type="PANTHER" id="PTHR30081">
    <property type="entry name" value="PROTEIN-EXPORT MEMBRANE PROTEIN SEC"/>
    <property type="match status" value="1"/>
</dbReference>
<comment type="caution">
    <text evidence="11">The sequence shown here is derived from an EMBL/GenBank/DDBJ whole genome shotgun (WGS) entry which is preliminary data.</text>
</comment>
<keyword evidence="5" id="KW-0653">Protein transport</keyword>
<dbReference type="GO" id="GO:0015031">
    <property type="term" value="P:protein transport"/>
    <property type="evidence" value="ECO:0007669"/>
    <property type="project" value="UniProtKB-KW"/>
</dbReference>
<reference evidence="11" key="1">
    <citation type="journal article" date="2014" name="Front. Microbiol.">
        <title>High frequency of phylogenetically diverse reductive dehalogenase-homologous genes in deep subseafloor sedimentary metagenomes.</title>
        <authorList>
            <person name="Kawai M."/>
            <person name="Futagami T."/>
            <person name="Toyoda A."/>
            <person name="Takaki Y."/>
            <person name="Nishi S."/>
            <person name="Hori S."/>
            <person name="Arai W."/>
            <person name="Tsubouchi T."/>
            <person name="Morono Y."/>
            <person name="Uchiyama I."/>
            <person name="Ito T."/>
            <person name="Fujiyama A."/>
            <person name="Inagaki F."/>
            <person name="Takami H."/>
        </authorList>
    </citation>
    <scope>NUCLEOTIDE SEQUENCE</scope>
    <source>
        <strain evidence="11">Expedition CK06-06</strain>
    </source>
</reference>
<evidence type="ECO:0000313" key="11">
    <source>
        <dbReference type="EMBL" id="GAI58917.1"/>
    </source>
</evidence>
<feature type="domain" description="Protein export membrane protein SecD/SecF C-terminal" evidence="10">
    <location>
        <begin position="4"/>
        <end position="92"/>
    </location>
</feature>
<evidence type="ECO:0000256" key="4">
    <source>
        <dbReference type="ARBA" id="ARBA00022692"/>
    </source>
</evidence>
<gene>
    <name evidence="11" type="ORF">S06H3_54064</name>
</gene>
<protein>
    <recommendedName>
        <fullName evidence="10">Protein export membrane protein SecD/SecF C-terminal domain-containing protein</fullName>
    </recommendedName>
</protein>
<dbReference type="GO" id="GO:0005886">
    <property type="term" value="C:plasma membrane"/>
    <property type="evidence" value="ECO:0007669"/>
    <property type="project" value="UniProtKB-SubCell"/>
</dbReference>
<evidence type="ECO:0000259" key="10">
    <source>
        <dbReference type="Pfam" id="PF02355"/>
    </source>
</evidence>
<name>X1PRM6_9ZZZZ</name>
<keyword evidence="2" id="KW-0813">Transport</keyword>
<keyword evidence="3" id="KW-1003">Cell membrane</keyword>